<feature type="compositionally biased region" description="Polar residues" evidence="1">
    <location>
        <begin position="46"/>
        <end position="60"/>
    </location>
</feature>
<keyword evidence="3" id="KW-1185">Reference proteome</keyword>
<comment type="caution">
    <text evidence="2">The sequence shown here is derived from an EMBL/GenBank/DDBJ whole genome shotgun (WGS) entry which is preliminary data.</text>
</comment>
<accession>A0A2U2MUR0</accession>
<proteinExistence type="predicted"/>
<evidence type="ECO:0000256" key="1">
    <source>
        <dbReference type="SAM" id="MobiDB-lite"/>
    </source>
</evidence>
<feature type="region of interest" description="Disordered" evidence="1">
    <location>
        <begin position="30"/>
        <end position="61"/>
    </location>
</feature>
<feature type="compositionally biased region" description="Low complexity" evidence="1">
    <location>
        <begin position="31"/>
        <end position="44"/>
    </location>
</feature>
<evidence type="ECO:0000313" key="2">
    <source>
        <dbReference type="EMBL" id="PWG60575.1"/>
    </source>
</evidence>
<dbReference type="Proteomes" id="UP000245753">
    <property type="component" value="Unassembled WGS sequence"/>
</dbReference>
<name>A0A2U2MUR0_9BIFI</name>
<dbReference type="AlphaFoldDB" id="A0A2U2MUR0"/>
<gene>
    <name evidence="2" type="ORF">DF200_01455</name>
</gene>
<sequence length="194" mass="19727">MAAIILVAVLAAFGGLIYGAVTGIRHLTEGKASPSASPTSSKSADGTASPSGKDNATKTTAGVPDCGADDITLTLTSDVTTVGVGGTVNFKATILHGGKTDCLIDAANDSRILTITTGNTTVWRSDSCPADSRQLLMTGSDKDIQSVVWNTNSTGDKCVADASRPHVEAGTYVATLSLKDNAAVKSDPLTITVR</sequence>
<reference evidence="2 3" key="1">
    <citation type="journal article" date="2018" name="Int. J. Syst. Evol. Microbiol.">
        <title>Bifidobacterium catulorum sp. nov., a novel taxon from the faeces of the baby common marmoset (Callithrix jacchus).</title>
        <authorList>
            <person name="Modesto M."/>
            <person name="Michelini S."/>
            <person name="Oki K."/>
            <person name="Biavati B."/>
            <person name="Watanabe K."/>
            <person name="Mattarelli P."/>
        </authorList>
    </citation>
    <scope>NUCLEOTIDE SEQUENCE [LARGE SCALE GENOMIC DNA]</scope>
    <source>
        <strain evidence="2 3">MRM 8.19</strain>
    </source>
</reference>
<evidence type="ECO:0000313" key="3">
    <source>
        <dbReference type="Proteomes" id="UP000245753"/>
    </source>
</evidence>
<protein>
    <submittedName>
        <fullName evidence="2">Uncharacterized protein</fullName>
    </submittedName>
</protein>
<dbReference type="EMBL" id="QFFN01000002">
    <property type="protein sequence ID" value="PWG60575.1"/>
    <property type="molecule type" value="Genomic_DNA"/>
</dbReference>
<organism evidence="2 3">
    <name type="scientific">Bifidobacterium catulorum</name>
    <dbReference type="NCBI Taxonomy" id="1630173"/>
    <lineage>
        <taxon>Bacteria</taxon>
        <taxon>Bacillati</taxon>
        <taxon>Actinomycetota</taxon>
        <taxon>Actinomycetes</taxon>
        <taxon>Bifidobacteriales</taxon>
        <taxon>Bifidobacteriaceae</taxon>
        <taxon>Bifidobacterium</taxon>
    </lineage>
</organism>